<dbReference type="RefSeq" id="WP_378153712.1">
    <property type="nucleotide sequence ID" value="NZ_JBHSEC010000007.1"/>
</dbReference>
<keyword evidence="1" id="KW-1133">Transmembrane helix</keyword>
<reference evidence="3" key="1">
    <citation type="journal article" date="2019" name="Int. J. Syst. Evol. Microbiol.">
        <title>The Global Catalogue of Microorganisms (GCM) 10K type strain sequencing project: providing services to taxonomists for standard genome sequencing and annotation.</title>
        <authorList>
            <consortium name="The Broad Institute Genomics Platform"/>
            <consortium name="The Broad Institute Genome Sequencing Center for Infectious Disease"/>
            <person name="Wu L."/>
            <person name="Ma J."/>
        </authorList>
    </citation>
    <scope>NUCLEOTIDE SEQUENCE [LARGE SCALE GENOMIC DNA]</scope>
    <source>
        <strain evidence="3">CCUG 59778</strain>
    </source>
</reference>
<evidence type="ECO:0000313" key="2">
    <source>
        <dbReference type="EMBL" id="MFC4410171.1"/>
    </source>
</evidence>
<evidence type="ECO:0000256" key="1">
    <source>
        <dbReference type="SAM" id="Phobius"/>
    </source>
</evidence>
<dbReference type="Proteomes" id="UP001595817">
    <property type="component" value="Unassembled WGS sequence"/>
</dbReference>
<keyword evidence="1" id="KW-0472">Membrane</keyword>
<organism evidence="2 3">
    <name type="scientific">Chungangia koreensis</name>
    <dbReference type="NCBI Taxonomy" id="752657"/>
    <lineage>
        <taxon>Bacteria</taxon>
        <taxon>Bacillati</taxon>
        <taxon>Bacillota</taxon>
        <taxon>Bacilli</taxon>
        <taxon>Lactobacillales</taxon>
        <taxon>Chungangia</taxon>
    </lineage>
</organism>
<feature type="transmembrane region" description="Helical" evidence="1">
    <location>
        <begin position="6"/>
        <end position="26"/>
    </location>
</feature>
<proteinExistence type="predicted"/>
<gene>
    <name evidence="2" type="ORF">ACFOZY_06920</name>
</gene>
<name>A0ABV8X316_9LACT</name>
<dbReference type="EMBL" id="JBHSEC010000007">
    <property type="protein sequence ID" value="MFC4410171.1"/>
    <property type="molecule type" value="Genomic_DNA"/>
</dbReference>
<keyword evidence="1" id="KW-0812">Transmembrane</keyword>
<accession>A0ABV8X316</accession>
<sequence>MGLYLSIVIGFTVLLLITIYTATYFLRKGLPIEDSVIIDPIPTKEASSKETVA</sequence>
<comment type="caution">
    <text evidence="2">The sequence shown here is derived from an EMBL/GenBank/DDBJ whole genome shotgun (WGS) entry which is preliminary data.</text>
</comment>
<protein>
    <submittedName>
        <fullName evidence="2">Uncharacterized protein</fullName>
    </submittedName>
</protein>
<evidence type="ECO:0000313" key="3">
    <source>
        <dbReference type="Proteomes" id="UP001595817"/>
    </source>
</evidence>
<keyword evidence="3" id="KW-1185">Reference proteome</keyword>